<accession>A0ABU1VD56</accession>
<protein>
    <recommendedName>
        <fullName evidence="5 10">Phosphoglycolate phosphatase</fullName>
        <shortName evidence="10">PGP</shortName>
        <shortName evidence="10">PGPase</shortName>
        <ecNumber evidence="5 10">3.1.3.18</ecNumber>
    </recommendedName>
</protein>
<dbReference type="SFLD" id="SFLDG01129">
    <property type="entry name" value="C1.5:_HAD__Beta-PGM__Phosphata"/>
    <property type="match status" value="1"/>
</dbReference>
<feature type="binding site" evidence="10">
    <location>
        <position position="175"/>
    </location>
    <ligand>
        <name>Mg(2+)</name>
        <dbReference type="ChEBI" id="CHEBI:18420"/>
    </ligand>
</feature>
<evidence type="ECO:0000256" key="2">
    <source>
        <dbReference type="ARBA" id="ARBA00001946"/>
    </source>
</evidence>
<dbReference type="InterPro" id="IPR050155">
    <property type="entry name" value="HAD-like_hydrolase_sf"/>
</dbReference>
<gene>
    <name evidence="11" type="ORF">J2X09_003165</name>
</gene>
<dbReference type="NCBIfam" id="TIGR01509">
    <property type="entry name" value="HAD-SF-IA-v3"/>
    <property type="match status" value="1"/>
</dbReference>
<dbReference type="InterPro" id="IPR023214">
    <property type="entry name" value="HAD_sf"/>
</dbReference>
<dbReference type="RefSeq" id="WP_204734346.1">
    <property type="nucleotide sequence ID" value="NZ_JAVDWE010000008.1"/>
</dbReference>
<dbReference type="InterPro" id="IPR023198">
    <property type="entry name" value="PGP-like_dom2"/>
</dbReference>
<comment type="pathway">
    <text evidence="3 10">Organic acid metabolism; glycolate biosynthesis; glycolate from 2-phosphoglycolate: step 1/1.</text>
</comment>
<dbReference type="InterPro" id="IPR036412">
    <property type="entry name" value="HAD-like_sf"/>
</dbReference>
<dbReference type="EMBL" id="JAVDWE010000008">
    <property type="protein sequence ID" value="MDR7095417.1"/>
    <property type="molecule type" value="Genomic_DNA"/>
</dbReference>
<keyword evidence="6 10" id="KW-0479">Metal-binding</keyword>
<feature type="binding site" evidence="10">
    <location>
        <position position="13"/>
    </location>
    <ligand>
        <name>Mg(2+)</name>
        <dbReference type="ChEBI" id="CHEBI:18420"/>
    </ligand>
</feature>
<evidence type="ECO:0000313" key="11">
    <source>
        <dbReference type="EMBL" id="MDR7095417.1"/>
    </source>
</evidence>
<evidence type="ECO:0000256" key="7">
    <source>
        <dbReference type="ARBA" id="ARBA00022801"/>
    </source>
</evidence>
<evidence type="ECO:0000256" key="1">
    <source>
        <dbReference type="ARBA" id="ARBA00000830"/>
    </source>
</evidence>
<comment type="similarity">
    <text evidence="4 10">Belongs to the HAD-like hydrolase superfamily. CbbY/CbbZ/Gph/YieH family.</text>
</comment>
<comment type="catalytic activity">
    <reaction evidence="1 10">
        <text>2-phosphoglycolate + H2O = glycolate + phosphate</text>
        <dbReference type="Rhea" id="RHEA:14369"/>
        <dbReference type="ChEBI" id="CHEBI:15377"/>
        <dbReference type="ChEBI" id="CHEBI:29805"/>
        <dbReference type="ChEBI" id="CHEBI:43474"/>
        <dbReference type="ChEBI" id="CHEBI:58033"/>
        <dbReference type="EC" id="3.1.3.18"/>
    </reaction>
</comment>
<name>A0ABU1VD56_9BURK</name>
<evidence type="ECO:0000256" key="8">
    <source>
        <dbReference type="ARBA" id="ARBA00022842"/>
    </source>
</evidence>
<feature type="binding site" evidence="10">
    <location>
        <position position="11"/>
    </location>
    <ligand>
        <name>Mg(2+)</name>
        <dbReference type="ChEBI" id="CHEBI:18420"/>
    </ligand>
</feature>
<dbReference type="Gene3D" id="3.40.50.1000">
    <property type="entry name" value="HAD superfamily/HAD-like"/>
    <property type="match status" value="1"/>
</dbReference>
<dbReference type="NCBIfam" id="TIGR01449">
    <property type="entry name" value="PGP_bact"/>
    <property type="match status" value="1"/>
</dbReference>
<dbReference type="PANTHER" id="PTHR43434">
    <property type="entry name" value="PHOSPHOGLYCOLATE PHOSPHATASE"/>
    <property type="match status" value="1"/>
</dbReference>
<evidence type="ECO:0000256" key="4">
    <source>
        <dbReference type="ARBA" id="ARBA00006171"/>
    </source>
</evidence>
<dbReference type="InterPro" id="IPR037512">
    <property type="entry name" value="PGPase_prok"/>
</dbReference>
<dbReference type="Pfam" id="PF13419">
    <property type="entry name" value="HAD_2"/>
    <property type="match status" value="1"/>
</dbReference>
<evidence type="ECO:0000256" key="10">
    <source>
        <dbReference type="HAMAP-Rule" id="MF_00495"/>
    </source>
</evidence>
<comment type="cofactor">
    <cofactor evidence="2 10">
        <name>Mg(2+)</name>
        <dbReference type="ChEBI" id="CHEBI:18420"/>
    </cofactor>
</comment>
<evidence type="ECO:0000313" key="12">
    <source>
        <dbReference type="Proteomes" id="UP001265550"/>
    </source>
</evidence>
<keyword evidence="9 10" id="KW-0119">Carbohydrate metabolism</keyword>
<dbReference type="EC" id="3.1.3.18" evidence="5 10"/>
<dbReference type="Gene3D" id="1.10.150.240">
    <property type="entry name" value="Putative phosphatase, domain 2"/>
    <property type="match status" value="1"/>
</dbReference>
<comment type="caution">
    <text evidence="11">The sequence shown here is derived from an EMBL/GenBank/DDBJ whole genome shotgun (WGS) entry which is preliminary data.</text>
</comment>
<dbReference type="SFLD" id="SFLDG01135">
    <property type="entry name" value="C1.5.6:_HAD__Beta-PGM__Phospha"/>
    <property type="match status" value="1"/>
</dbReference>
<dbReference type="GO" id="GO:0008967">
    <property type="term" value="F:phosphoglycolate phosphatase activity"/>
    <property type="evidence" value="ECO:0007669"/>
    <property type="project" value="UniProtKB-EC"/>
</dbReference>
<evidence type="ECO:0000256" key="9">
    <source>
        <dbReference type="ARBA" id="ARBA00023277"/>
    </source>
</evidence>
<comment type="function">
    <text evidence="10">Specifically catalyzes the dephosphorylation of 2-phosphoglycolate. Is involved in the dissimilation of the intracellular 2-phosphoglycolate formed during the DNA repair of 3'-phosphoglycolate ends, a major class of DNA lesions induced by oxidative stress.</text>
</comment>
<reference evidence="11 12" key="1">
    <citation type="submission" date="2023-07" db="EMBL/GenBank/DDBJ databases">
        <title>Sorghum-associated microbial communities from plants grown in Nebraska, USA.</title>
        <authorList>
            <person name="Schachtman D."/>
        </authorList>
    </citation>
    <scope>NUCLEOTIDE SEQUENCE [LARGE SCALE GENOMIC DNA]</scope>
    <source>
        <strain evidence="11 12">BE240</strain>
    </source>
</reference>
<sequence length="219" mass="23382">MMGDLHAAIVDLDGTMVDTLGDFDAALNATLKDLGRPAVARADIEHMIGKGSAHLIRSALLHGGLDVQAAERVQPEAWERYQSHYLTFNGQHSEVYPGVIEGLTALRARGLTLACLTNKPRDFARTLLQAKGLAGFFTHVFGGDSFERTKPDPLPLLKTCEALGTLPARTLMVGDSQNDGMAARAAGCPVVLVTYGYNHGDPIAQAPHDRLIGSLAELA</sequence>
<dbReference type="SUPFAM" id="SSF56784">
    <property type="entry name" value="HAD-like"/>
    <property type="match status" value="1"/>
</dbReference>
<dbReference type="HAMAP" id="MF_00495">
    <property type="entry name" value="GPH_hydrolase_bact"/>
    <property type="match status" value="1"/>
</dbReference>
<dbReference type="InterPro" id="IPR006439">
    <property type="entry name" value="HAD-SF_hydro_IA"/>
</dbReference>
<organism evidence="11 12">
    <name type="scientific">Hydrogenophaga laconesensis</name>
    <dbReference type="NCBI Taxonomy" id="1805971"/>
    <lineage>
        <taxon>Bacteria</taxon>
        <taxon>Pseudomonadati</taxon>
        <taxon>Pseudomonadota</taxon>
        <taxon>Betaproteobacteria</taxon>
        <taxon>Burkholderiales</taxon>
        <taxon>Comamonadaceae</taxon>
        <taxon>Hydrogenophaga</taxon>
    </lineage>
</organism>
<dbReference type="PRINTS" id="PR00413">
    <property type="entry name" value="HADHALOGNASE"/>
</dbReference>
<evidence type="ECO:0000256" key="5">
    <source>
        <dbReference type="ARBA" id="ARBA00013078"/>
    </source>
</evidence>
<dbReference type="NCBIfam" id="TIGR01549">
    <property type="entry name" value="HAD-SF-IA-v1"/>
    <property type="match status" value="1"/>
</dbReference>
<keyword evidence="7 10" id="KW-0378">Hydrolase</keyword>
<dbReference type="InterPro" id="IPR041492">
    <property type="entry name" value="HAD_2"/>
</dbReference>
<proteinExistence type="inferred from homology"/>
<evidence type="ECO:0000256" key="3">
    <source>
        <dbReference type="ARBA" id="ARBA00004818"/>
    </source>
</evidence>
<keyword evidence="12" id="KW-1185">Reference proteome</keyword>
<dbReference type="SFLD" id="SFLDS00003">
    <property type="entry name" value="Haloacid_Dehalogenase"/>
    <property type="match status" value="1"/>
</dbReference>
<evidence type="ECO:0000256" key="6">
    <source>
        <dbReference type="ARBA" id="ARBA00022723"/>
    </source>
</evidence>
<dbReference type="Proteomes" id="UP001265550">
    <property type="component" value="Unassembled WGS sequence"/>
</dbReference>
<dbReference type="PANTHER" id="PTHR43434:SF1">
    <property type="entry name" value="PHOSPHOGLYCOLATE PHOSPHATASE"/>
    <property type="match status" value="1"/>
</dbReference>
<feature type="active site" description="Nucleophile" evidence="10">
    <location>
        <position position="11"/>
    </location>
</feature>
<keyword evidence="8 10" id="KW-0460">Magnesium</keyword>